<dbReference type="Proteomes" id="UP001497680">
    <property type="component" value="Unassembled WGS sequence"/>
</dbReference>
<comment type="caution">
    <text evidence="1">The sequence shown here is derived from an EMBL/GenBank/DDBJ whole genome shotgun (WGS) entry which is preliminary data.</text>
</comment>
<name>A0ACC0DJE5_9PEZI</name>
<protein>
    <submittedName>
        <fullName evidence="1">Uncharacterized protein</fullName>
    </submittedName>
</protein>
<dbReference type="EMBL" id="MU394282">
    <property type="protein sequence ID" value="KAI6092953.1"/>
    <property type="molecule type" value="Genomic_DNA"/>
</dbReference>
<keyword evidence="2" id="KW-1185">Reference proteome</keyword>
<organism evidence="1 2">
    <name type="scientific">Hypoxylon rubiginosum</name>
    <dbReference type="NCBI Taxonomy" id="110542"/>
    <lineage>
        <taxon>Eukaryota</taxon>
        <taxon>Fungi</taxon>
        <taxon>Dikarya</taxon>
        <taxon>Ascomycota</taxon>
        <taxon>Pezizomycotina</taxon>
        <taxon>Sordariomycetes</taxon>
        <taxon>Xylariomycetidae</taxon>
        <taxon>Xylariales</taxon>
        <taxon>Hypoxylaceae</taxon>
        <taxon>Hypoxylon</taxon>
    </lineage>
</organism>
<reference evidence="1 2" key="1">
    <citation type="journal article" date="2022" name="New Phytol.">
        <title>Ecological generalism drives hyperdiversity of secondary metabolite gene clusters in xylarialean endophytes.</title>
        <authorList>
            <person name="Franco M.E.E."/>
            <person name="Wisecaver J.H."/>
            <person name="Arnold A.E."/>
            <person name="Ju Y.M."/>
            <person name="Slot J.C."/>
            <person name="Ahrendt S."/>
            <person name="Moore L.P."/>
            <person name="Eastman K.E."/>
            <person name="Scott K."/>
            <person name="Konkel Z."/>
            <person name="Mondo S.J."/>
            <person name="Kuo A."/>
            <person name="Hayes R.D."/>
            <person name="Haridas S."/>
            <person name="Andreopoulos B."/>
            <person name="Riley R."/>
            <person name="LaButti K."/>
            <person name="Pangilinan J."/>
            <person name="Lipzen A."/>
            <person name="Amirebrahimi M."/>
            <person name="Yan J."/>
            <person name="Adam C."/>
            <person name="Keymanesh K."/>
            <person name="Ng V."/>
            <person name="Louie K."/>
            <person name="Northen T."/>
            <person name="Drula E."/>
            <person name="Henrissat B."/>
            <person name="Hsieh H.M."/>
            <person name="Youens-Clark K."/>
            <person name="Lutzoni F."/>
            <person name="Miadlikowska J."/>
            <person name="Eastwood D.C."/>
            <person name="Hamelin R.C."/>
            <person name="Grigoriev I.V."/>
            <person name="U'Ren J.M."/>
        </authorList>
    </citation>
    <scope>NUCLEOTIDE SEQUENCE [LARGE SCALE GENOMIC DNA]</scope>
    <source>
        <strain evidence="1 2">ER1909</strain>
    </source>
</reference>
<sequence length="547" mass="64784">MPPSLLDTPPEGGKKSLSFLDLPLEVRLKIYEEVLTCDDSIYPDKLPHRRASGYIFESEEEEPAKYCHRRYSRGNTWFPRRIETDLSLSLVCREIRANLRDNPVFYQANRFMFRRERDLEEYLAAITPWKRAAIHKIELKDRQCLIRRSPLVELLSQCTAIKEFSLVFSIDTESGWPFVRTNSGLERWLGEFVAASGNPRLLDYDELPRDTIFLWALPFVRPIVDFEHVWPELRPRVNPRHDIGRMDVGLSNEIPETKWPLCYPKGSEFREVVTKINELVFQHRHFIRQSGEHNHSQWLGKGDPVEDGFEKFPIYLPREFRVHRPISTRTRSKLKPTRFSDELREPYYDADRAMRPEIRRRSLIICNGNKYRTPYYDSDGVVTPEIECVRSVEWEGESEIKCTILIDHDIIRTEPLRAILNRTGYDKLRTFYREYLETYRSFEKIGPKLKRLQNTPSPRDAYTLGDMEMAVPTTAANTRTLTPLHGWAELISDWEDKIAYLKREIRRQRWREKNKRIQEGRERLEARKRGLERAWRARGLLAGDIRS</sequence>
<proteinExistence type="predicted"/>
<accession>A0ACC0DJE5</accession>
<gene>
    <name evidence="1" type="ORF">F4821DRAFT_277974</name>
</gene>
<evidence type="ECO:0000313" key="2">
    <source>
        <dbReference type="Proteomes" id="UP001497680"/>
    </source>
</evidence>
<evidence type="ECO:0000313" key="1">
    <source>
        <dbReference type="EMBL" id="KAI6092953.1"/>
    </source>
</evidence>